<dbReference type="SUPFAM" id="SSF69593">
    <property type="entry name" value="Glycerol-3-phosphate (1)-acyltransferase"/>
    <property type="match status" value="1"/>
</dbReference>
<reference evidence="7" key="1">
    <citation type="submission" date="2022-08" db="EMBL/GenBank/DDBJ databases">
        <title>Draft genome sequencing of Roseisolibacter agri AW1220.</title>
        <authorList>
            <person name="Tobiishi Y."/>
            <person name="Tonouchi A."/>
        </authorList>
    </citation>
    <scope>NUCLEOTIDE SEQUENCE</scope>
    <source>
        <strain evidence="7">AW1220</strain>
    </source>
</reference>
<dbReference type="InterPro" id="IPR002123">
    <property type="entry name" value="Plipid/glycerol_acylTrfase"/>
</dbReference>
<dbReference type="EMBL" id="BRXS01000001">
    <property type="protein sequence ID" value="GLC23994.1"/>
    <property type="molecule type" value="Genomic_DNA"/>
</dbReference>
<feature type="transmembrane region" description="Helical" evidence="5">
    <location>
        <begin position="12"/>
        <end position="34"/>
    </location>
</feature>
<evidence type="ECO:0000259" key="6">
    <source>
        <dbReference type="SMART" id="SM00563"/>
    </source>
</evidence>
<proteinExistence type="predicted"/>
<sequence length="275" mass="30504">MQRLVTAWVWTLWVLIVLVGFPIICLVFACTAPFDKGRYAPGRVFRFFGSLGARLNPWWHFHTTGVRIDDPRRPYVVVSNHESYADIFLLCYLPWEMKWLAKKTIFNIPVMGWIMRMAGDVPLVRGNRASAIGALARCRDRLARRASVMVFPEGSRSNTDELLSFKDGAFALAVESQVPLLPIAVAGTRNAMAKHSFRVQRATAACRVLPPIDTTGLSSSDVPALREHVRTLIDGARRELLAELRAGHRLPALAPAPEPAPLPLAASLPMASEAR</sequence>
<keyword evidence="5" id="KW-0812">Transmembrane</keyword>
<gene>
    <name evidence="7" type="ORF">rosag_05070</name>
</gene>
<evidence type="ECO:0000256" key="1">
    <source>
        <dbReference type="ARBA" id="ARBA00005189"/>
    </source>
</evidence>
<evidence type="ECO:0000256" key="3">
    <source>
        <dbReference type="ARBA" id="ARBA00023315"/>
    </source>
</evidence>
<dbReference type="Proteomes" id="UP001161325">
    <property type="component" value="Unassembled WGS sequence"/>
</dbReference>
<dbReference type="PANTHER" id="PTHR10434">
    <property type="entry name" value="1-ACYL-SN-GLYCEROL-3-PHOSPHATE ACYLTRANSFERASE"/>
    <property type="match status" value="1"/>
</dbReference>
<keyword evidence="5" id="KW-1133">Transmembrane helix</keyword>
<dbReference type="GO" id="GO:0003841">
    <property type="term" value="F:1-acylglycerol-3-phosphate O-acyltransferase activity"/>
    <property type="evidence" value="ECO:0007669"/>
    <property type="project" value="TreeGrafter"/>
</dbReference>
<dbReference type="RefSeq" id="WP_284348441.1">
    <property type="nucleotide sequence ID" value="NZ_BRXS01000001.1"/>
</dbReference>
<keyword evidence="2" id="KW-0808">Transferase</keyword>
<comment type="caution">
    <text evidence="7">The sequence shown here is derived from an EMBL/GenBank/DDBJ whole genome shotgun (WGS) entry which is preliminary data.</text>
</comment>
<dbReference type="AlphaFoldDB" id="A0AA37Q078"/>
<feature type="compositionally biased region" description="Low complexity" evidence="4">
    <location>
        <begin position="263"/>
        <end position="275"/>
    </location>
</feature>
<evidence type="ECO:0000313" key="7">
    <source>
        <dbReference type="EMBL" id="GLC23994.1"/>
    </source>
</evidence>
<organism evidence="7 8">
    <name type="scientific">Roseisolibacter agri</name>
    <dbReference type="NCBI Taxonomy" id="2014610"/>
    <lineage>
        <taxon>Bacteria</taxon>
        <taxon>Pseudomonadati</taxon>
        <taxon>Gemmatimonadota</taxon>
        <taxon>Gemmatimonadia</taxon>
        <taxon>Gemmatimonadales</taxon>
        <taxon>Gemmatimonadaceae</taxon>
        <taxon>Roseisolibacter</taxon>
    </lineage>
</organism>
<evidence type="ECO:0000256" key="4">
    <source>
        <dbReference type="SAM" id="MobiDB-lite"/>
    </source>
</evidence>
<evidence type="ECO:0000313" key="8">
    <source>
        <dbReference type="Proteomes" id="UP001161325"/>
    </source>
</evidence>
<comment type="pathway">
    <text evidence="1">Lipid metabolism.</text>
</comment>
<feature type="domain" description="Phospholipid/glycerol acyltransferase" evidence="6">
    <location>
        <begin position="75"/>
        <end position="188"/>
    </location>
</feature>
<keyword evidence="8" id="KW-1185">Reference proteome</keyword>
<protein>
    <recommendedName>
        <fullName evidence="6">Phospholipid/glycerol acyltransferase domain-containing protein</fullName>
    </recommendedName>
</protein>
<keyword evidence="5" id="KW-0472">Membrane</keyword>
<dbReference type="SMART" id="SM00563">
    <property type="entry name" value="PlsC"/>
    <property type="match status" value="1"/>
</dbReference>
<feature type="region of interest" description="Disordered" evidence="4">
    <location>
        <begin position="252"/>
        <end position="275"/>
    </location>
</feature>
<dbReference type="CDD" id="cd07989">
    <property type="entry name" value="LPLAT_AGPAT-like"/>
    <property type="match status" value="1"/>
</dbReference>
<dbReference type="Pfam" id="PF01553">
    <property type="entry name" value="Acyltransferase"/>
    <property type="match status" value="1"/>
</dbReference>
<accession>A0AA37Q078</accession>
<evidence type="ECO:0000256" key="5">
    <source>
        <dbReference type="SAM" id="Phobius"/>
    </source>
</evidence>
<dbReference type="GO" id="GO:0006654">
    <property type="term" value="P:phosphatidic acid biosynthetic process"/>
    <property type="evidence" value="ECO:0007669"/>
    <property type="project" value="TreeGrafter"/>
</dbReference>
<keyword evidence="3" id="KW-0012">Acyltransferase</keyword>
<dbReference type="PROSITE" id="PS51257">
    <property type="entry name" value="PROKAR_LIPOPROTEIN"/>
    <property type="match status" value="1"/>
</dbReference>
<dbReference type="PANTHER" id="PTHR10434:SF11">
    <property type="entry name" value="1-ACYL-SN-GLYCEROL-3-PHOSPHATE ACYLTRANSFERASE"/>
    <property type="match status" value="1"/>
</dbReference>
<evidence type="ECO:0000256" key="2">
    <source>
        <dbReference type="ARBA" id="ARBA00022679"/>
    </source>
</evidence>
<name>A0AA37Q078_9BACT</name>